<dbReference type="AlphaFoldDB" id="A0A6G0YDA9"/>
<keyword evidence="3" id="KW-0862">Zinc</keyword>
<dbReference type="GO" id="GO:0005634">
    <property type="term" value="C:nucleus"/>
    <property type="evidence" value="ECO:0007669"/>
    <property type="project" value="TreeGrafter"/>
</dbReference>
<feature type="region of interest" description="Disordered" evidence="4">
    <location>
        <begin position="481"/>
        <end position="502"/>
    </location>
</feature>
<dbReference type="Proteomes" id="UP000478052">
    <property type="component" value="Unassembled WGS sequence"/>
</dbReference>
<dbReference type="InterPro" id="IPR050863">
    <property type="entry name" value="CenT-Element_Derived"/>
</dbReference>
<organism evidence="6 7">
    <name type="scientific">Aphis craccivora</name>
    <name type="common">Cowpea aphid</name>
    <dbReference type="NCBI Taxonomy" id="307492"/>
    <lineage>
        <taxon>Eukaryota</taxon>
        <taxon>Metazoa</taxon>
        <taxon>Ecdysozoa</taxon>
        <taxon>Arthropoda</taxon>
        <taxon>Hexapoda</taxon>
        <taxon>Insecta</taxon>
        <taxon>Pterygota</taxon>
        <taxon>Neoptera</taxon>
        <taxon>Paraneoptera</taxon>
        <taxon>Hemiptera</taxon>
        <taxon>Sternorrhyncha</taxon>
        <taxon>Aphidomorpha</taxon>
        <taxon>Aphidoidea</taxon>
        <taxon>Aphididae</taxon>
        <taxon>Aphidini</taxon>
        <taxon>Aphis</taxon>
        <taxon>Aphis</taxon>
    </lineage>
</organism>
<feature type="non-terminal residue" evidence="6">
    <location>
        <position position="574"/>
    </location>
</feature>
<sequence>NRVRTTTRTSVNDDQLNAAKILIESGGSIRSTAAQLNIPESSLRRRLKAGSTTSLGRYRLTFSLEFNNQKKLAGYDWADSFLKRHNLSIRTPQKTSVARMMGFNHIQIGRFYSNLQYIYEKFQFPPSRIFNMDETGMCTVPNKVLKVISTKGKKIVGKTVAAERGELVTAVCCLVQVEYMKRMKVEFLDGAPPETLGMISDTGYINTDLFIQWLVHFQKHTRSSVDSPVLLILDNHSSHVNLKTVMFCRDNYIHLVSIPPHSSHRTQPLDRCFFKSLKDYYSVAYDLWMTSHPGRVVTLYQVAELFKSAYVKNSTVEKGLKAFEMCGIWPLNPHIFTDEDFLPSTVTDQEISSTIKNSNHNNEPFNIIETTDQQCAQLIYDVDNSDELLNILELPVEIEHNSSNIQFNLVDDETVEVITIVNETSSQPSSIHVKKGKRSEILSGTPYKNTLVENEIEKVQKQNNIEEKRARKRLFVDNTNVLPSKRSKPPKNIPSKKNASNASVSTTVAEISTAISSVSTTSEVLDFSVCPACEEKYEDPPHETWIRCDICLKWWHEDCAYLSESERFVCDFCK</sequence>
<dbReference type="InterPro" id="IPR013083">
    <property type="entry name" value="Znf_RING/FYVE/PHD"/>
</dbReference>
<dbReference type="InterPro" id="IPR019786">
    <property type="entry name" value="Zinc_finger_PHD-type_CS"/>
</dbReference>
<evidence type="ECO:0000256" key="4">
    <source>
        <dbReference type="SAM" id="MobiDB-lite"/>
    </source>
</evidence>
<dbReference type="Gene3D" id="3.30.40.10">
    <property type="entry name" value="Zinc/RING finger domain, C3HC4 (zinc finger)"/>
    <property type="match status" value="1"/>
</dbReference>
<reference evidence="6 7" key="1">
    <citation type="submission" date="2019-08" db="EMBL/GenBank/DDBJ databases">
        <title>Whole genome of Aphis craccivora.</title>
        <authorList>
            <person name="Voronova N.V."/>
            <person name="Shulinski R.S."/>
            <person name="Bandarenka Y.V."/>
            <person name="Zhorov D.G."/>
            <person name="Warner D."/>
        </authorList>
    </citation>
    <scope>NUCLEOTIDE SEQUENCE [LARGE SCALE GENOMIC DNA]</scope>
    <source>
        <strain evidence="6">180601</strain>
        <tissue evidence="6">Whole Body</tissue>
    </source>
</reference>
<keyword evidence="7" id="KW-1185">Reference proteome</keyword>
<name>A0A6G0YDA9_APHCR</name>
<evidence type="ECO:0000256" key="2">
    <source>
        <dbReference type="ARBA" id="ARBA00022771"/>
    </source>
</evidence>
<dbReference type="SUPFAM" id="SSF57903">
    <property type="entry name" value="FYVE/PHD zinc finger"/>
    <property type="match status" value="1"/>
</dbReference>
<dbReference type="PANTHER" id="PTHR19303:SF74">
    <property type="entry name" value="POGO TRANSPOSABLE ELEMENT WITH KRAB DOMAIN"/>
    <property type="match status" value="1"/>
</dbReference>
<dbReference type="InterPro" id="IPR036397">
    <property type="entry name" value="RNaseH_sf"/>
</dbReference>
<dbReference type="InterPro" id="IPR004875">
    <property type="entry name" value="DDE_SF_endonuclease_dom"/>
</dbReference>
<keyword evidence="2" id="KW-0863">Zinc-finger</keyword>
<evidence type="ECO:0000256" key="1">
    <source>
        <dbReference type="ARBA" id="ARBA00022723"/>
    </source>
</evidence>
<dbReference type="CDD" id="cd15517">
    <property type="entry name" value="PHD_TCF19_like"/>
    <property type="match status" value="1"/>
</dbReference>
<dbReference type="GO" id="GO:0003677">
    <property type="term" value="F:DNA binding"/>
    <property type="evidence" value="ECO:0007669"/>
    <property type="project" value="TreeGrafter"/>
</dbReference>
<dbReference type="InterPro" id="IPR011011">
    <property type="entry name" value="Znf_FYVE_PHD"/>
</dbReference>
<evidence type="ECO:0000256" key="3">
    <source>
        <dbReference type="ARBA" id="ARBA00022833"/>
    </source>
</evidence>
<dbReference type="PANTHER" id="PTHR19303">
    <property type="entry name" value="TRANSPOSON"/>
    <property type="match status" value="1"/>
</dbReference>
<feature type="non-terminal residue" evidence="6">
    <location>
        <position position="1"/>
    </location>
</feature>
<comment type="caution">
    <text evidence="6">The sequence shown here is derived from an EMBL/GenBank/DDBJ whole genome shotgun (WGS) entry which is preliminary data.</text>
</comment>
<dbReference type="Gene3D" id="3.30.420.10">
    <property type="entry name" value="Ribonuclease H-like superfamily/Ribonuclease H"/>
    <property type="match status" value="1"/>
</dbReference>
<dbReference type="PROSITE" id="PS01359">
    <property type="entry name" value="ZF_PHD_1"/>
    <property type="match status" value="1"/>
</dbReference>
<evidence type="ECO:0000259" key="5">
    <source>
        <dbReference type="Pfam" id="PF03184"/>
    </source>
</evidence>
<dbReference type="Pfam" id="PF03184">
    <property type="entry name" value="DDE_1"/>
    <property type="match status" value="1"/>
</dbReference>
<keyword evidence="1" id="KW-0479">Metal-binding</keyword>
<dbReference type="OrthoDB" id="6584360at2759"/>
<dbReference type="EMBL" id="VUJU01004694">
    <property type="protein sequence ID" value="KAF0753569.1"/>
    <property type="molecule type" value="Genomic_DNA"/>
</dbReference>
<proteinExistence type="predicted"/>
<feature type="domain" description="DDE-1" evidence="5">
    <location>
        <begin position="200"/>
        <end position="290"/>
    </location>
</feature>
<gene>
    <name evidence="6" type="ORF">FWK35_00029699</name>
</gene>
<accession>A0A6G0YDA9</accession>
<evidence type="ECO:0000313" key="7">
    <source>
        <dbReference type="Proteomes" id="UP000478052"/>
    </source>
</evidence>
<feature type="compositionally biased region" description="Low complexity" evidence="4">
    <location>
        <begin position="493"/>
        <end position="502"/>
    </location>
</feature>
<dbReference type="GO" id="GO:0008270">
    <property type="term" value="F:zinc ion binding"/>
    <property type="evidence" value="ECO:0007669"/>
    <property type="project" value="UniProtKB-KW"/>
</dbReference>
<evidence type="ECO:0000313" key="6">
    <source>
        <dbReference type="EMBL" id="KAF0753569.1"/>
    </source>
</evidence>
<protein>
    <submittedName>
        <fullName evidence="6">Tigger transposable element-derived protein 6-like</fullName>
    </submittedName>
</protein>